<protein>
    <recommendedName>
        <fullName evidence="3">Fe2OG dioxygenase domain-containing protein</fullName>
    </recommendedName>
</protein>
<proteinExistence type="predicted"/>
<dbReference type="AlphaFoldDB" id="A0AAV5QXB0"/>
<reference evidence="1 2" key="1">
    <citation type="journal article" date="2023" name="Elife">
        <title>Identification of key yeast species and microbe-microbe interactions impacting larval growth of Drosophila in the wild.</title>
        <authorList>
            <person name="Mure A."/>
            <person name="Sugiura Y."/>
            <person name="Maeda R."/>
            <person name="Honda K."/>
            <person name="Sakurai N."/>
            <person name="Takahashi Y."/>
            <person name="Watada M."/>
            <person name="Katoh T."/>
            <person name="Gotoh A."/>
            <person name="Gotoh Y."/>
            <person name="Taniguchi I."/>
            <person name="Nakamura K."/>
            <person name="Hayashi T."/>
            <person name="Katayama T."/>
            <person name="Uemura T."/>
            <person name="Hattori Y."/>
        </authorList>
    </citation>
    <scope>NUCLEOTIDE SEQUENCE [LARGE SCALE GENOMIC DNA]</scope>
    <source>
        <strain evidence="1 2">PK-24</strain>
    </source>
</reference>
<sequence length="406" mass="46573">MTVGIQTLYPNPLKSNGLIESYKTYCQDYKIPEKTRENEIKSFVEQIEKTPGFNPNLKFDPKKHIIFNTEDYKKTKTFTLDELKITKTHIKPLNNFGAAFPFKLLSKEAVNMLLWEALQPNVIEEHARLPNLSKNATRLDFHIGNHFLKSQFTNDLARSDELAEIVSTFVGHKMKPVWDMDLVHINVSLATNDLDEELNNYPQSQKEIDEILKRQDASDGQDIPSTLGVHYDSISIPLVIMLDLPEEAQGGQTTIIAGDNTATRVPEPPTGSGTLIQGRVLRHLASKPVTNHNRISFVLSYSTGVVGELDNCVTTSVKPSVLPKNEYNQFYRDWVNYKFTKLENHLKFIKNQVNEDFQNGLGFDQEEFVEKCLKIEKYFKGIYEEMECVDNQPYPPKYFNIPYDEL</sequence>
<dbReference type="PANTHER" id="PTHR41677">
    <property type="entry name" value="YALI0B19030P"/>
    <property type="match status" value="1"/>
</dbReference>
<accession>A0AAV5QXB0</accession>
<evidence type="ECO:0000313" key="2">
    <source>
        <dbReference type="Proteomes" id="UP001378960"/>
    </source>
</evidence>
<evidence type="ECO:0000313" key="1">
    <source>
        <dbReference type="EMBL" id="GMM43637.1"/>
    </source>
</evidence>
<organism evidence="1 2">
    <name type="scientific">Pichia kluyveri</name>
    <name type="common">Yeast</name>
    <dbReference type="NCBI Taxonomy" id="36015"/>
    <lineage>
        <taxon>Eukaryota</taxon>
        <taxon>Fungi</taxon>
        <taxon>Dikarya</taxon>
        <taxon>Ascomycota</taxon>
        <taxon>Saccharomycotina</taxon>
        <taxon>Pichiomycetes</taxon>
        <taxon>Pichiales</taxon>
        <taxon>Pichiaceae</taxon>
        <taxon>Pichia</taxon>
    </lineage>
</organism>
<keyword evidence="2" id="KW-1185">Reference proteome</keyword>
<gene>
    <name evidence="1" type="ORF">DAPK24_002120</name>
</gene>
<evidence type="ECO:0008006" key="3">
    <source>
        <dbReference type="Google" id="ProtNLM"/>
    </source>
</evidence>
<dbReference type="Proteomes" id="UP001378960">
    <property type="component" value="Unassembled WGS sequence"/>
</dbReference>
<dbReference type="PANTHER" id="PTHR41677:SF1">
    <property type="entry name" value="FE2OG DIOXYGENASE DOMAIN-CONTAINING PROTEIN"/>
    <property type="match status" value="1"/>
</dbReference>
<dbReference type="EMBL" id="BTGB01000001">
    <property type="protein sequence ID" value="GMM43637.1"/>
    <property type="molecule type" value="Genomic_DNA"/>
</dbReference>
<name>A0AAV5QXB0_PICKL</name>
<comment type="caution">
    <text evidence="1">The sequence shown here is derived from an EMBL/GenBank/DDBJ whole genome shotgun (WGS) entry which is preliminary data.</text>
</comment>